<feature type="compositionally biased region" description="Low complexity" evidence="1">
    <location>
        <begin position="87"/>
        <end position="96"/>
    </location>
</feature>
<dbReference type="EMBL" id="JAUEDM010000005">
    <property type="protein sequence ID" value="KAK3316831.1"/>
    <property type="molecule type" value="Genomic_DNA"/>
</dbReference>
<gene>
    <name evidence="3" type="ORF">B0H66DRAFT_626368</name>
</gene>
<feature type="compositionally biased region" description="Gly residues" evidence="1">
    <location>
        <begin position="97"/>
        <end position="107"/>
    </location>
</feature>
<reference evidence="3" key="1">
    <citation type="journal article" date="2023" name="Mol. Phylogenet. Evol.">
        <title>Genome-scale phylogeny and comparative genomics of the fungal order Sordariales.</title>
        <authorList>
            <person name="Hensen N."/>
            <person name="Bonometti L."/>
            <person name="Westerberg I."/>
            <person name="Brannstrom I.O."/>
            <person name="Guillou S."/>
            <person name="Cros-Aarteil S."/>
            <person name="Calhoun S."/>
            <person name="Haridas S."/>
            <person name="Kuo A."/>
            <person name="Mondo S."/>
            <person name="Pangilinan J."/>
            <person name="Riley R."/>
            <person name="LaButti K."/>
            <person name="Andreopoulos B."/>
            <person name="Lipzen A."/>
            <person name="Chen C."/>
            <person name="Yan M."/>
            <person name="Daum C."/>
            <person name="Ng V."/>
            <person name="Clum A."/>
            <person name="Steindorff A."/>
            <person name="Ohm R.A."/>
            <person name="Martin F."/>
            <person name="Silar P."/>
            <person name="Natvig D.O."/>
            <person name="Lalanne C."/>
            <person name="Gautier V."/>
            <person name="Ament-Velasquez S.L."/>
            <person name="Kruys A."/>
            <person name="Hutchinson M.I."/>
            <person name="Powell A.J."/>
            <person name="Barry K."/>
            <person name="Miller A.N."/>
            <person name="Grigoriev I.V."/>
            <person name="Debuchy R."/>
            <person name="Gladieux P."/>
            <person name="Hiltunen Thoren M."/>
            <person name="Johannesson H."/>
        </authorList>
    </citation>
    <scope>NUCLEOTIDE SEQUENCE</scope>
    <source>
        <strain evidence="3">CBS 118394</strain>
    </source>
</reference>
<protein>
    <submittedName>
        <fullName evidence="3">Uncharacterized protein</fullName>
    </submittedName>
</protein>
<sequence length="513" mass="54746">MRPSSKTTAITLLLAGLVARSALARPLCSSDLQGCPAASSDEKHHQIRCGEASQHLTNSLAARAFRGPPKHVGGDHDTAGPSGPTKDGSSGTVDGDGSSGTLGGDGSSGSVDQGDVWGQPSGSGPGRGDSTAGDTTTTGDSNSGATPGRPAGGDGATVTPVGSGGIDSLPDVETKGYSVTKGNKEYHDDVYLINSRETQYPDGTAYTEGYLAKIRSNKDEGSITVDDAHLTKDDNHGGDPKGDADRARLWEMQATVAKRSGMEPSTIKQLGFTEVIEKETVDVVKQSRTKLGKGEDEAFEVSRDSADPIEKQVFDDNLSRATFGKNVQKFLNNVPTGKQVTKIEGLINQNPRGTVRVTCSHLFASSNNSELLKHDETTPDSMLRAKVNSSLLRTSARTISSRSCQRTAPKGGQKRWIGRFNRNEPTEYEANHLNQPANDLGGPGGQELYPYSSRLHRRYRTETVVGIMASLAAMFIAKRTQWVRDPNIVNVLVHDSSKGELDDVKMIPVRVDR</sequence>
<comment type="caution">
    <text evidence="3">The sequence shown here is derived from an EMBL/GenBank/DDBJ whole genome shotgun (WGS) entry which is preliminary data.</text>
</comment>
<feature type="region of interest" description="Disordered" evidence="1">
    <location>
        <begin position="65"/>
        <end position="173"/>
    </location>
</feature>
<feature type="signal peptide" evidence="2">
    <location>
        <begin position="1"/>
        <end position="24"/>
    </location>
</feature>
<evidence type="ECO:0000256" key="2">
    <source>
        <dbReference type="SAM" id="SignalP"/>
    </source>
</evidence>
<evidence type="ECO:0000256" key="1">
    <source>
        <dbReference type="SAM" id="MobiDB-lite"/>
    </source>
</evidence>
<keyword evidence="4" id="KW-1185">Reference proteome</keyword>
<name>A0AAE0M2F8_9PEZI</name>
<evidence type="ECO:0000313" key="4">
    <source>
        <dbReference type="Proteomes" id="UP001283341"/>
    </source>
</evidence>
<dbReference type="AlphaFoldDB" id="A0AAE0M2F8"/>
<feature type="chain" id="PRO_5042137385" evidence="2">
    <location>
        <begin position="25"/>
        <end position="513"/>
    </location>
</feature>
<dbReference type="Proteomes" id="UP001283341">
    <property type="component" value="Unassembled WGS sequence"/>
</dbReference>
<feature type="compositionally biased region" description="Low complexity" evidence="1">
    <location>
        <begin position="128"/>
        <end position="146"/>
    </location>
</feature>
<evidence type="ECO:0000313" key="3">
    <source>
        <dbReference type="EMBL" id="KAK3316831.1"/>
    </source>
</evidence>
<organism evidence="3 4">
    <name type="scientific">Apodospora peruviana</name>
    <dbReference type="NCBI Taxonomy" id="516989"/>
    <lineage>
        <taxon>Eukaryota</taxon>
        <taxon>Fungi</taxon>
        <taxon>Dikarya</taxon>
        <taxon>Ascomycota</taxon>
        <taxon>Pezizomycotina</taxon>
        <taxon>Sordariomycetes</taxon>
        <taxon>Sordariomycetidae</taxon>
        <taxon>Sordariales</taxon>
        <taxon>Lasiosphaeriaceae</taxon>
        <taxon>Apodospora</taxon>
    </lineage>
</organism>
<proteinExistence type="predicted"/>
<keyword evidence="2" id="KW-0732">Signal</keyword>
<feature type="compositionally biased region" description="Low complexity" evidence="1">
    <location>
        <begin position="108"/>
        <end position="118"/>
    </location>
</feature>
<reference evidence="3" key="2">
    <citation type="submission" date="2023-06" db="EMBL/GenBank/DDBJ databases">
        <authorList>
            <consortium name="Lawrence Berkeley National Laboratory"/>
            <person name="Haridas S."/>
            <person name="Hensen N."/>
            <person name="Bonometti L."/>
            <person name="Westerberg I."/>
            <person name="Brannstrom I.O."/>
            <person name="Guillou S."/>
            <person name="Cros-Aarteil S."/>
            <person name="Calhoun S."/>
            <person name="Kuo A."/>
            <person name="Mondo S."/>
            <person name="Pangilinan J."/>
            <person name="Riley R."/>
            <person name="Labutti K."/>
            <person name="Andreopoulos B."/>
            <person name="Lipzen A."/>
            <person name="Chen C."/>
            <person name="Yanf M."/>
            <person name="Daum C."/>
            <person name="Ng V."/>
            <person name="Clum A."/>
            <person name="Steindorff A."/>
            <person name="Ohm R."/>
            <person name="Martin F."/>
            <person name="Silar P."/>
            <person name="Natvig D."/>
            <person name="Lalanne C."/>
            <person name="Gautier V."/>
            <person name="Ament-Velasquez S.L."/>
            <person name="Kruys A."/>
            <person name="Hutchinson M.I."/>
            <person name="Powell A.J."/>
            <person name="Barry K."/>
            <person name="Miller A.N."/>
            <person name="Grigoriev I.V."/>
            <person name="Debuchy R."/>
            <person name="Gladieux P."/>
            <person name="Thoren M.H."/>
            <person name="Johannesson H."/>
        </authorList>
    </citation>
    <scope>NUCLEOTIDE SEQUENCE</scope>
    <source>
        <strain evidence="3">CBS 118394</strain>
    </source>
</reference>
<accession>A0AAE0M2F8</accession>